<dbReference type="AlphaFoldDB" id="A0A7H0VH71"/>
<proteinExistence type="predicted"/>
<evidence type="ECO:0000313" key="1">
    <source>
        <dbReference type="EMBL" id="QNR25069.1"/>
    </source>
</evidence>
<dbReference type="Proteomes" id="UP000516305">
    <property type="component" value="Chromosome"/>
</dbReference>
<keyword evidence="2" id="KW-1185">Reference proteome</keyword>
<evidence type="ECO:0000313" key="2">
    <source>
        <dbReference type="Proteomes" id="UP000516305"/>
    </source>
</evidence>
<dbReference type="RefSeq" id="WP_210759594.1">
    <property type="nucleotide sequence ID" value="NZ_CP060139.1"/>
</dbReference>
<name>A0A7H0VH71_9FLAO</name>
<gene>
    <name evidence="1" type="ORF">H4K34_04265</name>
</gene>
<reference evidence="1 2" key="1">
    <citation type="submission" date="2020-08" db="EMBL/GenBank/DDBJ databases">
        <title>Croceimicrobium hydrocarbonivorans gen. nov., sp. nov., a novel marine bacterium isolated from a bacterial consortium that degrades polyethylene terephthalate.</title>
        <authorList>
            <person name="Liu R."/>
        </authorList>
    </citation>
    <scope>NUCLEOTIDE SEQUENCE [LARGE SCALE GENOMIC DNA]</scope>
    <source>
        <strain evidence="1 2">A20-9</strain>
    </source>
</reference>
<dbReference type="EMBL" id="CP060139">
    <property type="protein sequence ID" value="QNR25069.1"/>
    <property type="molecule type" value="Genomic_DNA"/>
</dbReference>
<sequence length="49" mass="6312">MPEGPEEYRYTREFLNRMKGSIQYKEAIQSWREWNWYRNYVFRAFEIKN</sequence>
<accession>A0A7H0VH71</accession>
<organism evidence="1 2">
    <name type="scientific">Croceimicrobium hydrocarbonivorans</name>
    <dbReference type="NCBI Taxonomy" id="2761580"/>
    <lineage>
        <taxon>Bacteria</taxon>
        <taxon>Pseudomonadati</taxon>
        <taxon>Bacteroidota</taxon>
        <taxon>Flavobacteriia</taxon>
        <taxon>Flavobacteriales</taxon>
        <taxon>Owenweeksiaceae</taxon>
        <taxon>Croceimicrobium</taxon>
    </lineage>
</organism>
<dbReference type="KEGG" id="chyd:H4K34_04265"/>
<protein>
    <submittedName>
        <fullName evidence="1">Uncharacterized protein</fullName>
    </submittedName>
</protein>